<evidence type="ECO:0000256" key="1">
    <source>
        <dbReference type="SAM" id="Coils"/>
    </source>
</evidence>
<dbReference type="OrthoDB" id="6266291at2759"/>
<keyword evidence="1" id="KW-0175">Coiled coil</keyword>
<feature type="region of interest" description="Disordered" evidence="2">
    <location>
        <begin position="42"/>
        <end position="72"/>
    </location>
</feature>
<dbReference type="KEGG" id="ovi:T265_12669"/>
<dbReference type="GeneID" id="20326837"/>
<dbReference type="CTD" id="20326837"/>
<dbReference type="AlphaFoldDB" id="A0A075A0M1"/>
<evidence type="ECO:0000313" key="3">
    <source>
        <dbReference type="EMBL" id="KER33238.1"/>
    </source>
</evidence>
<accession>A0A075A0M1</accession>
<feature type="region of interest" description="Disordered" evidence="2">
    <location>
        <begin position="111"/>
        <end position="221"/>
    </location>
</feature>
<dbReference type="Proteomes" id="UP000054324">
    <property type="component" value="Unassembled WGS sequence"/>
</dbReference>
<gene>
    <name evidence="3" type="ORF">T265_12669</name>
</gene>
<feature type="coiled-coil region" evidence="1">
    <location>
        <begin position="332"/>
        <end position="366"/>
    </location>
</feature>
<name>A0A075A0M1_OPIVI</name>
<dbReference type="EMBL" id="KL596627">
    <property type="protein sequence ID" value="KER33238.1"/>
    <property type="molecule type" value="Genomic_DNA"/>
</dbReference>
<evidence type="ECO:0000256" key="2">
    <source>
        <dbReference type="SAM" id="MobiDB-lite"/>
    </source>
</evidence>
<organism evidence="3 4">
    <name type="scientific">Opisthorchis viverrini</name>
    <name type="common">Southeast Asian liver fluke</name>
    <dbReference type="NCBI Taxonomy" id="6198"/>
    <lineage>
        <taxon>Eukaryota</taxon>
        <taxon>Metazoa</taxon>
        <taxon>Spiralia</taxon>
        <taxon>Lophotrochozoa</taxon>
        <taxon>Platyhelminthes</taxon>
        <taxon>Trematoda</taxon>
        <taxon>Digenea</taxon>
        <taxon>Opisthorchiida</taxon>
        <taxon>Opisthorchiata</taxon>
        <taxon>Opisthorchiidae</taxon>
        <taxon>Opisthorchis</taxon>
    </lineage>
</organism>
<feature type="compositionally biased region" description="Basic and acidic residues" evidence="2">
    <location>
        <begin position="188"/>
        <end position="199"/>
    </location>
</feature>
<reference evidence="3 4" key="1">
    <citation type="submission" date="2013-11" db="EMBL/GenBank/DDBJ databases">
        <title>Opisthorchis viverrini - life in the bile duct.</title>
        <authorList>
            <person name="Young N.D."/>
            <person name="Nagarajan N."/>
            <person name="Lin S.J."/>
            <person name="Korhonen P.K."/>
            <person name="Jex A.R."/>
            <person name="Hall R.S."/>
            <person name="Safavi-Hemami H."/>
            <person name="Kaewkong W."/>
            <person name="Bertrand D."/>
            <person name="Gao S."/>
            <person name="Seet Q."/>
            <person name="Wongkham S."/>
            <person name="Teh B.T."/>
            <person name="Wongkham C."/>
            <person name="Intapan P.M."/>
            <person name="Maleewong W."/>
            <person name="Yang X."/>
            <person name="Hu M."/>
            <person name="Wang Z."/>
            <person name="Hofmann A."/>
            <person name="Sternberg P.W."/>
            <person name="Tan P."/>
            <person name="Wang J."/>
            <person name="Gasser R.B."/>
        </authorList>
    </citation>
    <scope>NUCLEOTIDE SEQUENCE [LARGE SCALE GENOMIC DNA]</scope>
</reference>
<keyword evidence="4" id="KW-1185">Reference proteome</keyword>
<evidence type="ECO:0000313" key="4">
    <source>
        <dbReference type="Proteomes" id="UP000054324"/>
    </source>
</evidence>
<feature type="compositionally biased region" description="Polar residues" evidence="2">
    <location>
        <begin position="45"/>
        <end position="56"/>
    </location>
</feature>
<proteinExistence type="predicted"/>
<protein>
    <submittedName>
        <fullName evidence="3">Uncharacterized protein</fullName>
    </submittedName>
</protein>
<sequence>MIRRIVDSVNLMVDAESDGQVITLGRESDEPVTPRWLHDDCMPVSDTSQTKLQSLEPSVEPQDRSSSSSFSPTGLAHNFLQSSDFFAPSSWEGSLSNTTSYYVPSISLSQQPVPEPLSCVNTTEAGYNHKMPLGTETDSESDNNNSSDIERRSTPSPGTPGFTRRQSPSPGASIHSPSLRGRQLPGEKLFEPKKQKPEVLEQQPTKFHCLPEPQRSSQPVQCKNEVKENQKDMEKAQLKQAVEAVALSHDAASSSEVGVGGTSCQMDPVVMTIECMILPFVRDLNEVELRIPSSRLTKDHRRILKNLAAEYELLVLSATKGPVDQSNLVVRKRASLIQRQQAELERKRQREEEERARRLALEEENRLRLRTLLTDSIFALNCVTVREAEEKMNAAATRQSTCCQTNLEEPKPEVGTGRKKYRRLRNERRKLAKAKPPPTKPKMVDSCIQTVPEDHWLCPWCLQHIPPAAQCGHEAVCRAGFKQKQKELEAKSRLKQRNADAELRRRQRLGLNPLPKEKRKSQKVTTAIVDASGRSRSGTRLAIREKKLKHKSLTRLRSSSRTDPKRQTTAVIKLDEVHPNDLGAMARLMQRLCREPQCKQLADAGDSGSRPGGVKCPNCRHIYCDHHRPLGMHTGCPVEPEADSVAVGCSIACGMDLEEKRAALKSAIRQRREVLMERRQRQY</sequence>
<dbReference type="RefSeq" id="XP_009163115.1">
    <property type="nucleotide sequence ID" value="XM_009164851.1"/>
</dbReference>